<dbReference type="PROSITE" id="PS01052">
    <property type="entry name" value="CALPONIN_1"/>
    <property type="match status" value="5"/>
</dbReference>
<dbReference type="GO" id="GO:0015629">
    <property type="term" value="C:actin cytoskeleton"/>
    <property type="evidence" value="ECO:0007669"/>
    <property type="project" value="TreeGrafter"/>
</dbReference>
<keyword evidence="4 6" id="KW-0009">Actin-binding</keyword>
<comment type="similarity">
    <text evidence="1 6">Belongs to the calponin family.</text>
</comment>
<dbReference type="PRINTS" id="PR00888">
    <property type="entry name" value="SM22CALPONIN"/>
</dbReference>
<dbReference type="OrthoDB" id="21595at2759"/>
<dbReference type="SUPFAM" id="SSF47576">
    <property type="entry name" value="Calponin-homology domain, CH-domain"/>
    <property type="match status" value="1"/>
</dbReference>
<dbReference type="InterPro" id="IPR050606">
    <property type="entry name" value="Calponin-like"/>
</dbReference>
<dbReference type="PROSITE" id="PS50021">
    <property type="entry name" value="CH"/>
    <property type="match status" value="1"/>
</dbReference>
<gene>
    <name evidence="8" type="ORF">C0Q70_12483</name>
</gene>
<evidence type="ECO:0000259" key="7">
    <source>
        <dbReference type="PROSITE" id="PS50021"/>
    </source>
</evidence>
<dbReference type="InterPro" id="IPR000557">
    <property type="entry name" value="Calponin_repeat"/>
</dbReference>
<dbReference type="GO" id="GO:0007015">
    <property type="term" value="P:actin filament organization"/>
    <property type="evidence" value="ECO:0007669"/>
    <property type="project" value="TreeGrafter"/>
</dbReference>
<feature type="domain" description="Calponin-homology (CH)" evidence="7">
    <location>
        <begin position="46"/>
        <end position="163"/>
    </location>
</feature>
<dbReference type="Gene3D" id="1.10.418.10">
    <property type="entry name" value="Calponin-like domain"/>
    <property type="match status" value="1"/>
</dbReference>
<sequence>MCVDEMKVLVHQRRYRSEGCSEGEMVWKARGDAKRRGMRVMAKYDSGAEYEVRQWIQQLTGEDIGTGAVEVEKKLRNGQILCRLAKAVYDGTPNLPPEARGYKIRWNNMAAPFKQMENIEVFLKACENYGVPSTSLFPTADLFEGRNMAMVISTILQFGSEAQRHGFNGPTCGPKPTERHQVQFSEEQLRAGQGIIGLQAGTNKLASQSGMSFGAVRHIADIRADDASKEGQAVIGLQAGSNKGASQSGMAFGAVRHIADIRADDASKEGQSVIGLQAGSNKGASQSGMSFGAVRHIADIRADDASKEGQTVIGLQAGSNKGASQSGMSFGAVRHIADIRADDASKEGQTVIGLQAGSNKGASQSGMSFGAVRHIADIRADDASREGQTVIGLQAGTNKGASQAGMSMGAQRHIADIKVDDISSASKATINLQYGSNKGANQAGMSYGSPRDIKGN</sequence>
<keyword evidence="3 6" id="KW-0112">Calmodulin-binding</keyword>
<dbReference type="GO" id="GO:0051015">
    <property type="term" value="F:actin filament binding"/>
    <property type="evidence" value="ECO:0007669"/>
    <property type="project" value="TreeGrafter"/>
</dbReference>
<keyword evidence="9" id="KW-1185">Reference proteome</keyword>
<dbReference type="Proteomes" id="UP000245119">
    <property type="component" value="Linkage Group LG7"/>
</dbReference>
<dbReference type="GO" id="GO:0031032">
    <property type="term" value="P:actomyosin structure organization"/>
    <property type="evidence" value="ECO:0007669"/>
    <property type="project" value="InterPro"/>
</dbReference>
<evidence type="ECO:0000256" key="2">
    <source>
        <dbReference type="ARBA" id="ARBA00022737"/>
    </source>
</evidence>
<evidence type="ECO:0000256" key="1">
    <source>
        <dbReference type="ARBA" id="ARBA00009631"/>
    </source>
</evidence>
<dbReference type="InterPro" id="IPR036872">
    <property type="entry name" value="CH_dom_sf"/>
</dbReference>
<evidence type="ECO:0000313" key="9">
    <source>
        <dbReference type="Proteomes" id="UP000245119"/>
    </source>
</evidence>
<dbReference type="PANTHER" id="PTHR47385:SF14">
    <property type="entry name" value="TRANSGELIN"/>
    <property type="match status" value="1"/>
</dbReference>
<evidence type="ECO:0000256" key="4">
    <source>
        <dbReference type="ARBA" id="ARBA00023203"/>
    </source>
</evidence>
<comment type="function">
    <text evidence="5 6">Thin filament-associated protein that is implicated in the regulation and modulation of smooth muscle contraction. It is capable of binding to actin, calmodulin and tropomyosin. The interaction of calponin with actin inhibits the actomyosin Mg-ATPase activity.</text>
</comment>
<dbReference type="PROSITE" id="PS51122">
    <property type="entry name" value="CALPONIN_2"/>
    <property type="match status" value="7"/>
</dbReference>
<dbReference type="SMART" id="SM00033">
    <property type="entry name" value="CH"/>
    <property type="match status" value="1"/>
</dbReference>
<accession>A0A2T7P1M7</accession>
<evidence type="ECO:0000256" key="6">
    <source>
        <dbReference type="RuleBase" id="RU361224"/>
    </source>
</evidence>
<protein>
    <recommendedName>
        <fullName evidence="6">Calponin</fullName>
    </recommendedName>
</protein>
<keyword evidence="2" id="KW-0677">Repeat</keyword>
<dbReference type="STRING" id="400727.A0A2T7P1M7"/>
<dbReference type="InterPro" id="IPR001997">
    <property type="entry name" value="Calponin/LIMCH1"/>
</dbReference>
<reference evidence="8 9" key="1">
    <citation type="submission" date="2018-04" db="EMBL/GenBank/DDBJ databases">
        <title>The genome of golden apple snail Pomacea canaliculata provides insight into stress tolerance and invasive adaptation.</title>
        <authorList>
            <person name="Liu C."/>
            <person name="Liu B."/>
            <person name="Ren Y."/>
            <person name="Zhang Y."/>
            <person name="Wang H."/>
            <person name="Li S."/>
            <person name="Jiang F."/>
            <person name="Yin L."/>
            <person name="Zhang G."/>
            <person name="Qian W."/>
            <person name="Fan W."/>
        </authorList>
    </citation>
    <scope>NUCLEOTIDE SEQUENCE [LARGE SCALE GENOMIC DNA]</scope>
    <source>
        <strain evidence="8">SZHN2017</strain>
        <tissue evidence="8">Muscle</tissue>
    </source>
</reference>
<name>A0A2T7P1M7_POMCA</name>
<dbReference type="EMBL" id="PZQS01000007">
    <property type="protein sequence ID" value="PVD27327.1"/>
    <property type="molecule type" value="Genomic_DNA"/>
</dbReference>
<evidence type="ECO:0000256" key="3">
    <source>
        <dbReference type="ARBA" id="ARBA00022860"/>
    </source>
</evidence>
<dbReference type="Pfam" id="PF00402">
    <property type="entry name" value="Calponin"/>
    <property type="match status" value="7"/>
</dbReference>
<dbReference type="Pfam" id="PF00307">
    <property type="entry name" value="CH"/>
    <property type="match status" value="1"/>
</dbReference>
<evidence type="ECO:0000256" key="5">
    <source>
        <dbReference type="ARBA" id="ARBA00025109"/>
    </source>
</evidence>
<dbReference type="InterPro" id="IPR003096">
    <property type="entry name" value="SM22_calponin"/>
</dbReference>
<dbReference type="PANTHER" id="PTHR47385">
    <property type="entry name" value="CALPONIN"/>
    <property type="match status" value="1"/>
</dbReference>
<dbReference type="GO" id="GO:0005516">
    <property type="term" value="F:calmodulin binding"/>
    <property type="evidence" value="ECO:0007669"/>
    <property type="project" value="UniProtKB-KW"/>
</dbReference>
<dbReference type="AlphaFoldDB" id="A0A2T7P1M7"/>
<dbReference type="PRINTS" id="PR00889">
    <property type="entry name" value="CALPONIN"/>
</dbReference>
<dbReference type="InterPro" id="IPR001715">
    <property type="entry name" value="CH_dom"/>
</dbReference>
<evidence type="ECO:0000313" key="8">
    <source>
        <dbReference type="EMBL" id="PVD27327.1"/>
    </source>
</evidence>
<organism evidence="8 9">
    <name type="scientific">Pomacea canaliculata</name>
    <name type="common">Golden apple snail</name>
    <dbReference type="NCBI Taxonomy" id="400727"/>
    <lineage>
        <taxon>Eukaryota</taxon>
        <taxon>Metazoa</taxon>
        <taxon>Spiralia</taxon>
        <taxon>Lophotrochozoa</taxon>
        <taxon>Mollusca</taxon>
        <taxon>Gastropoda</taxon>
        <taxon>Caenogastropoda</taxon>
        <taxon>Architaenioglossa</taxon>
        <taxon>Ampullarioidea</taxon>
        <taxon>Ampullariidae</taxon>
        <taxon>Pomacea</taxon>
    </lineage>
</organism>
<proteinExistence type="inferred from homology"/>
<comment type="caution">
    <text evidence="8">The sequence shown here is derived from an EMBL/GenBank/DDBJ whole genome shotgun (WGS) entry which is preliminary data.</text>
</comment>